<evidence type="ECO:0000313" key="2">
    <source>
        <dbReference type="Proteomes" id="UP000236630"/>
    </source>
</evidence>
<gene>
    <name evidence="1" type="ORF">CUMW_197450</name>
</gene>
<dbReference type="Proteomes" id="UP000236630">
    <property type="component" value="Unassembled WGS sequence"/>
</dbReference>
<dbReference type="InterPro" id="IPR027417">
    <property type="entry name" value="P-loop_NTPase"/>
</dbReference>
<sequence>MHDRMHGYMRLTHAYEPLLTSVAHFPYQEGFWYPAAVIRGMLAFQSNYKARCDDVILASSLKTGTT</sequence>
<reference evidence="1 2" key="1">
    <citation type="journal article" date="2017" name="Front. Genet.">
        <title>Draft sequencing of the heterozygous diploid genome of Satsuma (Citrus unshiu Marc.) using a hybrid assembly approach.</title>
        <authorList>
            <person name="Shimizu T."/>
            <person name="Tanizawa Y."/>
            <person name="Mochizuki T."/>
            <person name="Nagasaki H."/>
            <person name="Yoshioka T."/>
            <person name="Toyoda A."/>
            <person name="Fujiyama A."/>
            <person name="Kaminuma E."/>
            <person name="Nakamura Y."/>
        </authorList>
    </citation>
    <scope>NUCLEOTIDE SEQUENCE [LARGE SCALE GENOMIC DNA]</scope>
    <source>
        <strain evidence="2">cv. Miyagawa wase</strain>
    </source>
</reference>
<organism evidence="1 2">
    <name type="scientific">Citrus unshiu</name>
    <name type="common">Satsuma mandarin</name>
    <name type="synonym">Citrus nobilis var. unshiu</name>
    <dbReference type="NCBI Taxonomy" id="55188"/>
    <lineage>
        <taxon>Eukaryota</taxon>
        <taxon>Viridiplantae</taxon>
        <taxon>Streptophyta</taxon>
        <taxon>Embryophyta</taxon>
        <taxon>Tracheophyta</taxon>
        <taxon>Spermatophyta</taxon>
        <taxon>Magnoliopsida</taxon>
        <taxon>eudicotyledons</taxon>
        <taxon>Gunneridae</taxon>
        <taxon>Pentapetalae</taxon>
        <taxon>rosids</taxon>
        <taxon>malvids</taxon>
        <taxon>Sapindales</taxon>
        <taxon>Rutaceae</taxon>
        <taxon>Aurantioideae</taxon>
        <taxon>Citrus</taxon>
    </lineage>
</organism>
<comment type="caution">
    <text evidence="1">The sequence shown here is derived from an EMBL/GenBank/DDBJ whole genome shotgun (WGS) entry which is preliminary data.</text>
</comment>
<keyword evidence="2" id="KW-1185">Reference proteome</keyword>
<protein>
    <recommendedName>
        <fullName evidence="3">Sulfotransferase</fullName>
    </recommendedName>
</protein>
<dbReference type="SUPFAM" id="SSF52540">
    <property type="entry name" value="P-loop containing nucleoside triphosphate hydrolases"/>
    <property type="match status" value="1"/>
</dbReference>
<evidence type="ECO:0008006" key="3">
    <source>
        <dbReference type="Google" id="ProtNLM"/>
    </source>
</evidence>
<name>A0A2H5Q5B2_CITUN</name>
<dbReference type="EMBL" id="BDQV01000220">
    <property type="protein sequence ID" value="GAY59828.1"/>
    <property type="molecule type" value="Genomic_DNA"/>
</dbReference>
<dbReference type="Gene3D" id="3.40.50.300">
    <property type="entry name" value="P-loop containing nucleotide triphosphate hydrolases"/>
    <property type="match status" value="1"/>
</dbReference>
<dbReference type="AlphaFoldDB" id="A0A2H5Q5B2"/>
<evidence type="ECO:0000313" key="1">
    <source>
        <dbReference type="EMBL" id="GAY59828.1"/>
    </source>
</evidence>
<accession>A0A2H5Q5B2</accession>
<proteinExistence type="predicted"/>